<dbReference type="GO" id="GO:0071949">
    <property type="term" value="F:FAD binding"/>
    <property type="evidence" value="ECO:0007669"/>
    <property type="project" value="InterPro"/>
</dbReference>
<dbReference type="Proteomes" id="UP000250197">
    <property type="component" value="Chromosome"/>
</dbReference>
<dbReference type="SUPFAM" id="SSF56176">
    <property type="entry name" value="FAD-binding/transporter-associated domain-like"/>
    <property type="match status" value="1"/>
</dbReference>
<protein>
    <recommendedName>
        <fullName evidence="10">D-lactate dehydrogenase (cytochrome)</fullName>
        <ecNumber evidence="10">1.1.2.4</ecNumber>
    </recommendedName>
</protein>
<dbReference type="AlphaFoldDB" id="A0A2Z2J0W8"/>
<evidence type="ECO:0000256" key="9">
    <source>
        <dbReference type="ARBA" id="ARBA00023014"/>
    </source>
</evidence>
<evidence type="ECO:0000256" key="5">
    <source>
        <dbReference type="ARBA" id="ARBA00022827"/>
    </source>
</evidence>
<dbReference type="Gene3D" id="1.10.1060.10">
    <property type="entry name" value="Alpha-helical ferredoxin"/>
    <property type="match status" value="1"/>
</dbReference>
<dbReference type="EMBL" id="CP021252">
    <property type="protein sequence ID" value="ART21145.1"/>
    <property type="molecule type" value="Genomic_DNA"/>
</dbReference>
<dbReference type="RefSeq" id="WP_086891253.1">
    <property type="nucleotide sequence ID" value="NZ_CP021252.1"/>
</dbReference>
<name>A0A2Z2J0W8_CORST</name>
<keyword evidence="3" id="KW-0285">Flavoprotein</keyword>
<dbReference type="PROSITE" id="PS00198">
    <property type="entry name" value="4FE4S_FER_1"/>
    <property type="match status" value="1"/>
</dbReference>
<dbReference type="PROSITE" id="PS51379">
    <property type="entry name" value="4FE4S_FER_2"/>
    <property type="match status" value="1"/>
</dbReference>
<dbReference type="Pfam" id="PF02754">
    <property type="entry name" value="CCG"/>
    <property type="match status" value="2"/>
</dbReference>
<dbReference type="InterPro" id="IPR016164">
    <property type="entry name" value="FAD-linked_Oxase-like_C"/>
</dbReference>
<keyword evidence="7" id="KW-0560">Oxidoreductase</keyword>
<dbReference type="InterPro" id="IPR016169">
    <property type="entry name" value="FAD-bd_PCMH_sub2"/>
</dbReference>
<dbReference type="PANTHER" id="PTHR11748:SF111">
    <property type="entry name" value="D-LACTATE DEHYDROGENASE, MITOCHONDRIAL-RELATED"/>
    <property type="match status" value="1"/>
</dbReference>
<dbReference type="GO" id="GO:0008720">
    <property type="term" value="F:D-lactate dehydrogenase (NAD+) activity"/>
    <property type="evidence" value="ECO:0007669"/>
    <property type="project" value="TreeGrafter"/>
</dbReference>
<dbReference type="InterPro" id="IPR004113">
    <property type="entry name" value="FAD-bd_oxidored_4_C"/>
</dbReference>
<dbReference type="GO" id="GO:1903457">
    <property type="term" value="P:lactate catabolic process"/>
    <property type="evidence" value="ECO:0007669"/>
    <property type="project" value="TreeGrafter"/>
</dbReference>
<dbReference type="EC" id="1.1.2.4" evidence="10"/>
<dbReference type="InterPro" id="IPR036318">
    <property type="entry name" value="FAD-bd_PCMH-like_sf"/>
</dbReference>
<keyword evidence="5" id="KW-0274">FAD</keyword>
<evidence type="ECO:0000313" key="13">
    <source>
        <dbReference type="EMBL" id="ART21145.1"/>
    </source>
</evidence>
<accession>A0A2Z2J0W8</accession>
<gene>
    <name evidence="13" type="ORF">CBE89_06250</name>
</gene>
<dbReference type="Pfam" id="PF02913">
    <property type="entry name" value="FAD-oxidase_C"/>
    <property type="match status" value="1"/>
</dbReference>
<evidence type="ECO:0000256" key="10">
    <source>
        <dbReference type="ARBA" id="ARBA00038897"/>
    </source>
</evidence>
<evidence type="ECO:0000256" key="6">
    <source>
        <dbReference type="ARBA" id="ARBA00022946"/>
    </source>
</evidence>
<dbReference type="Gene3D" id="3.30.70.2740">
    <property type="match status" value="1"/>
</dbReference>
<evidence type="ECO:0000256" key="8">
    <source>
        <dbReference type="ARBA" id="ARBA00023004"/>
    </source>
</evidence>
<dbReference type="PROSITE" id="PS51387">
    <property type="entry name" value="FAD_PCMH"/>
    <property type="match status" value="1"/>
</dbReference>
<dbReference type="SUPFAM" id="SSF46548">
    <property type="entry name" value="alpha-helical ferredoxin"/>
    <property type="match status" value="1"/>
</dbReference>
<evidence type="ECO:0000313" key="14">
    <source>
        <dbReference type="Proteomes" id="UP000250197"/>
    </source>
</evidence>
<dbReference type="Gene3D" id="3.30.465.10">
    <property type="match status" value="1"/>
</dbReference>
<dbReference type="InterPro" id="IPR016167">
    <property type="entry name" value="FAD-bd_PCMH_sub1"/>
</dbReference>
<dbReference type="Pfam" id="PF13183">
    <property type="entry name" value="Fer4_8"/>
    <property type="match status" value="1"/>
</dbReference>
<evidence type="ECO:0000256" key="2">
    <source>
        <dbReference type="ARBA" id="ARBA00008000"/>
    </source>
</evidence>
<evidence type="ECO:0000256" key="3">
    <source>
        <dbReference type="ARBA" id="ARBA00022630"/>
    </source>
</evidence>
<dbReference type="SUPFAM" id="SSF55103">
    <property type="entry name" value="FAD-linked oxidases, C-terminal domain"/>
    <property type="match status" value="1"/>
</dbReference>
<dbReference type="InterPro" id="IPR009051">
    <property type="entry name" value="Helical_ferredxn"/>
</dbReference>
<dbReference type="Gene3D" id="3.30.43.10">
    <property type="entry name" value="Uridine Diphospho-n-acetylenolpyruvylglucosamine Reductase, domain 2"/>
    <property type="match status" value="1"/>
</dbReference>
<dbReference type="GO" id="GO:0046872">
    <property type="term" value="F:metal ion binding"/>
    <property type="evidence" value="ECO:0007669"/>
    <property type="project" value="UniProtKB-KW"/>
</dbReference>
<comment type="cofactor">
    <cofactor evidence="1">
        <name>FAD</name>
        <dbReference type="ChEBI" id="CHEBI:57692"/>
    </cofactor>
</comment>
<keyword evidence="9" id="KW-0411">Iron-sulfur</keyword>
<dbReference type="InterPro" id="IPR016166">
    <property type="entry name" value="FAD-bd_PCMH"/>
</dbReference>
<sequence length="937" mass="100864">MTALVMDKSQPAVSLPAADVRTQLVERVKYASDASHYYNMPEAVVVAKDAAEVAAVFTAAARDGKPVTLRSGGTSLAGQSSGDGILIDTRRHFKDVEVLDRGARVRVQPGATVRQVNARLQLWGYKLGPDPASSVAATIGGVIANNSSGMACGTEFNMYRTLESMTFILPSGTMINTADPDANAQFKAQEPELVETLERLRRRVVDNPESVEIIRRHFQLKNTMGYGLNSFLDFEEPVKLFEHLLIGSEGTLAFVAEAVFRTVPISTFATTTLAVFDDLDSATRALPSLLDSGAATLELMDSSSIRVGQELKGVPAAITGFDVDKQAALLIEYHANEEEELRQLEQGGSSLLADLPLRAPAQFSEDPIDRAVAWTFRNGLYASVAGARKSGTTALLEDVVVPVPDLAPTCESLQELFTKYGYDDAVIFGHAKDGNIHFLLTDRFEGDEALGRYNAFNEGMVDLILSAQGNLKAEHGTGRAMAPYVRRQYGDELYDVHLELKRAADPRGTMNPGVIIDDDPDAHIRNIKLNHEVEIDIDRCVECGYCEPVCPSRNLTMTPRQRIAARRAMAKARAEGRTQDAEELAEAYEYQGIDTCAVDSMCVTVCPVGIDTGKFVKKLRSQRTGAKQEVTRAAWAGAAKAWPAVPTVASAALTGVNVLPTGLVQKVTDVARAFVGEDIMPEYQPELGKGGKQRSRLGEHVGAPGEPIAVYVPACVNTMFGPSGSGVGATDAFVALAERAGVSLRVPKDIDALCCGTPWTSKGMKKGHAIMEKRVQASLMAATDHGRLPVLSDASSCSEGFKAMAEAAGLTVIDAVAFTVEHILPTLEVKHKVSSITLHPTCSSKHLDIIGDLETVAKAAAREVHIPADWNCCGYAGDRGMLHPELTASATREEAKEVAEIDSAHHASLNRTCELGLTRATGHEYQHVLELLEQASR</sequence>
<dbReference type="GO" id="GO:0051536">
    <property type="term" value="F:iron-sulfur cluster binding"/>
    <property type="evidence" value="ECO:0007669"/>
    <property type="project" value="UniProtKB-KW"/>
</dbReference>
<feature type="domain" description="FAD-binding PCMH-type" evidence="12">
    <location>
        <begin position="37"/>
        <end position="265"/>
    </location>
</feature>
<keyword evidence="4" id="KW-0479">Metal-binding</keyword>
<keyword evidence="6" id="KW-0809">Transit peptide</keyword>
<comment type="similarity">
    <text evidence="2">Belongs to the FAD-binding oxidoreductase/transferase type 4 family.</text>
</comment>
<feature type="domain" description="4Fe-4S ferredoxin-type" evidence="11">
    <location>
        <begin position="531"/>
        <end position="560"/>
    </location>
</feature>
<evidence type="ECO:0000259" key="11">
    <source>
        <dbReference type="PROSITE" id="PS51379"/>
    </source>
</evidence>
<dbReference type="InterPro" id="IPR004017">
    <property type="entry name" value="Cys_rich_dom"/>
</dbReference>
<evidence type="ECO:0000256" key="7">
    <source>
        <dbReference type="ARBA" id="ARBA00023002"/>
    </source>
</evidence>
<organism evidence="13 14">
    <name type="scientific">Corynebacterium striatum</name>
    <dbReference type="NCBI Taxonomy" id="43770"/>
    <lineage>
        <taxon>Bacteria</taxon>
        <taxon>Bacillati</taxon>
        <taxon>Actinomycetota</taxon>
        <taxon>Actinomycetes</taxon>
        <taxon>Mycobacteriales</taxon>
        <taxon>Corynebacteriaceae</taxon>
        <taxon>Corynebacterium</taxon>
    </lineage>
</organism>
<dbReference type="InterPro" id="IPR017896">
    <property type="entry name" value="4Fe4S_Fe-S-bd"/>
</dbReference>
<proteinExistence type="inferred from homology"/>
<dbReference type="Pfam" id="PF01565">
    <property type="entry name" value="FAD_binding_4"/>
    <property type="match status" value="1"/>
</dbReference>
<dbReference type="InterPro" id="IPR006094">
    <property type="entry name" value="Oxid_FAD_bind_N"/>
</dbReference>
<evidence type="ECO:0000256" key="4">
    <source>
        <dbReference type="ARBA" id="ARBA00022723"/>
    </source>
</evidence>
<reference evidence="13 14" key="1">
    <citation type="submission" date="2017-05" db="EMBL/GenBank/DDBJ databases">
        <title>Complete genome sequence of Corynebacterium striatum KC-Na-1 isolated from Neophocaena asiaeorientalis in Korea.</title>
        <authorList>
            <person name="Kim J.H."/>
            <person name="Lee K."/>
        </authorList>
    </citation>
    <scope>NUCLEOTIDE SEQUENCE [LARGE SCALE GENOMIC DNA]</scope>
    <source>
        <strain evidence="13 14">KC-Na-01</strain>
    </source>
</reference>
<dbReference type="KEGG" id="cstr:CBE89_06250"/>
<evidence type="ECO:0000256" key="1">
    <source>
        <dbReference type="ARBA" id="ARBA00001974"/>
    </source>
</evidence>
<dbReference type="InterPro" id="IPR017900">
    <property type="entry name" value="4Fe4S_Fe_S_CS"/>
</dbReference>
<dbReference type="GO" id="GO:0004458">
    <property type="term" value="F:D-lactate dehydrogenase (cytochrome) activity"/>
    <property type="evidence" value="ECO:0007669"/>
    <property type="project" value="UniProtKB-EC"/>
</dbReference>
<keyword evidence="8" id="KW-0408">Iron</keyword>
<dbReference type="PANTHER" id="PTHR11748">
    <property type="entry name" value="D-LACTATE DEHYDROGENASE"/>
    <property type="match status" value="1"/>
</dbReference>
<evidence type="ECO:0000259" key="12">
    <source>
        <dbReference type="PROSITE" id="PS51387"/>
    </source>
</evidence>